<organism evidence="2 3">
    <name type="scientific">Elysia marginata</name>
    <dbReference type="NCBI Taxonomy" id="1093978"/>
    <lineage>
        <taxon>Eukaryota</taxon>
        <taxon>Metazoa</taxon>
        <taxon>Spiralia</taxon>
        <taxon>Lophotrochozoa</taxon>
        <taxon>Mollusca</taxon>
        <taxon>Gastropoda</taxon>
        <taxon>Heterobranchia</taxon>
        <taxon>Euthyneura</taxon>
        <taxon>Panpulmonata</taxon>
        <taxon>Sacoglossa</taxon>
        <taxon>Placobranchoidea</taxon>
        <taxon>Plakobranchidae</taxon>
        <taxon>Elysia</taxon>
    </lineage>
</organism>
<keyword evidence="1" id="KW-0732">Signal</keyword>
<evidence type="ECO:0000256" key="1">
    <source>
        <dbReference type="SAM" id="SignalP"/>
    </source>
</evidence>
<dbReference type="AlphaFoldDB" id="A0AAV4GMY1"/>
<gene>
    <name evidence="2" type="ORF">ElyMa_002454700</name>
</gene>
<evidence type="ECO:0000313" key="2">
    <source>
        <dbReference type="EMBL" id="GFR85986.1"/>
    </source>
</evidence>
<evidence type="ECO:0000313" key="3">
    <source>
        <dbReference type="Proteomes" id="UP000762676"/>
    </source>
</evidence>
<feature type="chain" id="PRO_5043898725" description="Secreted protein" evidence="1">
    <location>
        <begin position="26"/>
        <end position="105"/>
    </location>
</feature>
<dbReference type="EMBL" id="BMAT01005044">
    <property type="protein sequence ID" value="GFR85986.1"/>
    <property type="molecule type" value="Genomic_DNA"/>
</dbReference>
<protein>
    <recommendedName>
        <fullName evidence="4">Secreted protein</fullName>
    </recommendedName>
</protein>
<keyword evidence="3" id="KW-1185">Reference proteome</keyword>
<reference evidence="2 3" key="1">
    <citation type="journal article" date="2021" name="Elife">
        <title>Chloroplast acquisition without the gene transfer in kleptoplastic sea slugs, Plakobranchus ocellatus.</title>
        <authorList>
            <person name="Maeda T."/>
            <person name="Takahashi S."/>
            <person name="Yoshida T."/>
            <person name="Shimamura S."/>
            <person name="Takaki Y."/>
            <person name="Nagai Y."/>
            <person name="Toyoda A."/>
            <person name="Suzuki Y."/>
            <person name="Arimoto A."/>
            <person name="Ishii H."/>
            <person name="Satoh N."/>
            <person name="Nishiyama T."/>
            <person name="Hasebe M."/>
            <person name="Maruyama T."/>
            <person name="Minagawa J."/>
            <person name="Obokata J."/>
            <person name="Shigenobu S."/>
        </authorList>
    </citation>
    <scope>NUCLEOTIDE SEQUENCE [LARGE SCALE GENOMIC DNA]</scope>
</reference>
<accession>A0AAV4GMY1</accession>
<proteinExistence type="predicted"/>
<sequence length="105" mass="11475">MILIAIWRGRYSVVILSAVKLGVSSCPPTSASPRPSDSACPACTGLPTAIDYWTPCSHCREGQSDHPTEHKMTIACWRLLASCVQTPANWEVESKCFLGWNSSSY</sequence>
<name>A0AAV4GMY1_9GAST</name>
<dbReference type="Proteomes" id="UP000762676">
    <property type="component" value="Unassembled WGS sequence"/>
</dbReference>
<feature type="signal peptide" evidence="1">
    <location>
        <begin position="1"/>
        <end position="25"/>
    </location>
</feature>
<comment type="caution">
    <text evidence="2">The sequence shown here is derived from an EMBL/GenBank/DDBJ whole genome shotgun (WGS) entry which is preliminary data.</text>
</comment>
<evidence type="ECO:0008006" key="4">
    <source>
        <dbReference type="Google" id="ProtNLM"/>
    </source>
</evidence>